<evidence type="ECO:0000313" key="3">
    <source>
        <dbReference type="EMBL" id="BDD02484.1"/>
    </source>
</evidence>
<evidence type="ECO:0000313" key="4">
    <source>
        <dbReference type="Proteomes" id="UP001354989"/>
    </source>
</evidence>
<name>A0ABN6LKH8_9BACT</name>
<evidence type="ECO:0000259" key="2">
    <source>
        <dbReference type="Pfam" id="PF03432"/>
    </source>
</evidence>
<dbReference type="InterPro" id="IPR005094">
    <property type="entry name" value="Endonuclease_MobA/VirD2"/>
</dbReference>
<organism evidence="3 4">
    <name type="scientific">Persicobacter psychrovividus</name>
    <dbReference type="NCBI Taxonomy" id="387638"/>
    <lineage>
        <taxon>Bacteria</taxon>
        <taxon>Pseudomonadati</taxon>
        <taxon>Bacteroidota</taxon>
        <taxon>Cytophagia</taxon>
        <taxon>Cytophagales</taxon>
        <taxon>Persicobacteraceae</taxon>
        <taxon>Persicobacter</taxon>
    </lineage>
</organism>
<keyword evidence="3" id="KW-0614">Plasmid</keyword>
<dbReference type="Proteomes" id="UP001354989">
    <property type="component" value="Plasmid pPP11"/>
</dbReference>
<protein>
    <recommendedName>
        <fullName evidence="2">MobA/VirD2-like nuclease domain-containing protein</fullName>
    </recommendedName>
</protein>
<accession>A0ABN6LKH8</accession>
<feature type="domain" description="MobA/VirD2-like nuclease" evidence="2">
    <location>
        <begin position="56"/>
        <end position="153"/>
    </location>
</feature>
<feature type="region of interest" description="Disordered" evidence="1">
    <location>
        <begin position="976"/>
        <end position="1016"/>
    </location>
</feature>
<dbReference type="EMBL" id="AP025303">
    <property type="protein sequence ID" value="BDD02484.1"/>
    <property type="molecule type" value="Genomic_DNA"/>
</dbReference>
<dbReference type="RefSeq" id="WP_338399674.1">
    <property type="nucleotide sequence ID" value="NZ_AP025303.1"/>
</dbReference>
<dbReference type="Pfam" id="PF03432">
    <property type="entry name" value="Relaxase"/>
    <property type="match status" value="1"/>
</dbReference>
<reference evidence="3 4" key="1">
    <citation type="submission" date="2021-12" db="EMBL/GenBank/DDBJ databases">
        <title>Genome sequencing of bacteria with rrn-lacking chromosome and rrn-plasmid.</title>
        <authorList>
            <person name="Anda M."/>
            <person name="Iwasaki W."/>
        </authorList>
    </citation>
    <scope>NUCLEOTIDE SEQUENCE [LARGE SCALE GENOMIC DNA]</scope>
    <source>
        <strain evidence="3 4">NBRC 101262</strain>
        <plasmid evidence="3 4">pPP11</plasmid>
    </source>
</reference>
<gene>
    <name evidence="3" type="ORF">PEPS_47640</name>
</gene>
<keyword evidence="4" id="KW-1185">Reference proteome</keyword>
<proteinExistence type="predicted"/>
<geneLocation type="plasmid" evidence="3 4">
    <name>pPP11</name>
</geneLocation>
<sequence>MIANTVIGTNFQGVFNYCLGEKKGAKVLGFSEDIIMKGDGDPLFFAKQFEGHVADYRHTLRSDFKNVVDHTSLSFGYQDELNEQELLEIARAFMIEKGYEDCQYVVIQHFDTEHTHVHLVLNRVDESGSVVNIDNNYFKNTAITNRLEQQYNLQSKFDNNQKMGLTFVPQDKNEKTQEAKVFVKSVIDKAVISGEVKNVDALLECLEKQGIDSELKEVKGTVKGISFSYEDKAFKGSEIGWSLPTIEKQLEGVFEQEQLLQQVNEVIAPKCQNFKDYVSVLERQYGIKADVNIQPITKEPTSITYQFASGKKIMGHRAGVKVKELSAMFTSDAKITQENLKEVVGVMLKQSTTMEELSQQLADRGVKMEVLKHSISQKTRGLHFHLPDGKVIKGSKIGWSYKKVQSALLPRKTTEIEAKLCIRQAFEQSRSRTEFINRLSEKDIKLEISRHLKSGIEYGMIYHLPNGTKMKSSISRVSFKMMNEKFIEHVKVADAVSEALKKSTCIDTFKNYLKTNFNIETRILEHRNTKKAYGVRFIKPDGTKVKGSDAGISIHQLKNHFKVFAQKKEVVQTTISESTNRNEFIETLKEAGINWEKDGNEHVFRLIDNDQKIPVGATAFEDFDKMLQANMLMQQLQNAIEHNQPELVPRNIINAMAWSQAKQSYKPEKYDMAFKWTVHPEIEYSDKQLSFGKYQLDVNALERLITPQLKKRILIMKKHTTKFDAVLFDAFLRSKNGGSIIDELNKIGVQTEVDHKNIAIFKHPDFTFKSTHFGLRADGFEKLMKHQLTRLHIIQALHKTRNLDDFEKTIGKRGYVMKENILGKRGFMSVFTGPDDAEFNLRDLKISHSTFAIILAKDLSKNEEPIDILVNAVEQAGSLNELNDILFIDNLMVFENYDGLALGSPDNLIPLRDLGFGWRDVQMDFEEFGFYNQAEDNFREERTVSHSQAEHAYNGGGGSNESALVEFMTALLAGGGGGAAGVPAKNVEDEDEWEKRKKRKKSIKPSMPKPSQGMSM</sequence>
<feature type="compositionally biased region" description="Low complexity" evidence="1">
    <location>
        <begin position="1004"/>
        <end position="1016"/>
    </location>
</feature>
<evidence type="ECO:0000256" key="1">
    <source>
        <dbReference type="SAM" id="MobiDB-lite"/>
    </source>
</evidence>